<dbReference type="InterPro" id="IPR010259">
    <property type="entry name" value="S8pro/Inhibitor_I9"/>
</dbReference>
<evidence type="ECO:0000256" key="5">
    <source>
        <dbReference type="PROSITE-ProRule" id="PRU01240"/>
    </source>
</evidence>
<feature type="domain" description="Peptidase S8/S53" evidence="8">
    <location>
        <begin position="143"/>
        <end position="366"/>
    </location>
</feature>
<evidence type="ECO:0000313" key="10">
    <source>
        <dbReference type="EMBL" id="KAB8737529.1"/>
    </source>
</evidence>
<dbReference type="GO" id="GO:0005615">
    <property type="term" value="C:extracellular space"/>
    <property type="evidence" value="ECO:0007669"/>
    <property type="project" value="TreeGrafter"/>
</dbReference>
<sequence>MRYSLSLLAAAGAMAAPIIAPRDAEAPIIPGKYIVVLKNDAASDVLTTSMNHVISVLGANTPQHVYNMEGFKGYAITAEDALINSIKDLAEVDYIEPDTIVRTKALTSQTGAPWGLGRISHRAKGSTTYIYDNTAGAGTYSYIIDTGIYTSHPDFGGRATFGANYADSSNTDGNGHGTHVAGTTGSTTYGVAKKTNLIAVKVLGSDGSGTNSGVISGINWAANDAKNKGRIGKAVANMSLGGSFSTATNNAVRSATSAGLFMAVAAGNESQDAGNTSPASESTACTVGATDKNDVFAYFSNFGSYVDILAPGVDIISTWNNGGTNTISGTSMATPHITGLGAYLLALEGTRTPAALCDRIKALSTKNVVTSVPSGTTNALAYNGNGA</sequence>
<dbReference type="InterPro" id="IPR015500">
    <property type="entry name" value="Peptidase_S8_subtilisin-rel"/>
</dbReference>
<feature type="domain" description="Inhibitor I9" evidence="9">
    <location>
        <begin position="32"/>
        <end position="103"/>
    </location>
</feature>
<protein>
    <recommendedName>
        <fullName evidence="12">Peptidase S8/S53 domain-containing protein</fullName>
    </recommendedName>
</protein>
<dbReference type="InterPro" id="IPR000209">
    <property type="entry name" value="Peptidase_S8/S53_dom"/>
</dbReference>
<dbReference type="PANTHER" id="PTHR43806">
    <property type="entry name" value="PEPTIDASE S8"/>
    <property type="match status" value="1"/>
</dbReference>
<dbReference type="PROSITE" id="PS00136">
    <property type="entry name" value="SUBTILASE_ASP"/>
    <property type="match status" value="1"/>
</dbReference>
<dbReference type="FunFam" id="3.40.50.200:FF:000014">
    <property type="entry name" value="Proteinase K"/>
    <property type="match status" value="1"/>
</dbReference>
<feature type="chain" id="PRO_5024439056" description="Peptidase S8/S53 domain-containing protein" evidence="7">
    <location>
        <begin position="16"/>
        <end position="387"/>
    </location>
</feature>
<keyword evidence="11" id="KW-1185">Reference proteome</keyword>
<organism evidence="10 11">
    <name type="scientific">Carpinus fangiana</name>
    <dbReference type="NCBI Taxonomy" id="176857"/>
    <lineage>
        <taxon>Eukaryota</taxon>
        <taxon>Viridiplantae</taxon>
        <taxon>Streptophyta</taxon>
        <taxon>Embryophyta</taxon>
        <taxon>Tracheophyta</taxon>
        <taxon>Spermatophyta</taxon>
        <taxon>Magnoliopsida</taxon>
        <taxon>eudicotyledons</taxon>
        <taxon>Gunneridae</taxon>
        <taxon>Pentapetalae</taxon>
        <taxon>rosids</taxon>
        <taxon>fabids</taxon>
        <taxon>Fagales</taxon>
        <taxon>Betulaceae</taxon>
        <taxon>Carpinus</taxon>
    </lineage>
</organism>
<dbReference type="GO" id="GO:0006508">
    <property type="term" value="P:proteolysis"/>
    <property type="evidence" value="ECO:0007669"/>
    <property type="project" value="UniProtKB-KW"/>
</dbReference>
<dbReference type="EMBL" id="VIBQ01000096">
    <property type="protein sequence ID" value="KAB8737529.1"/>
    <property type="molecule type" value="Genomic_DNA"/>
</dbReference>
<dbReference type="PANTHER" id="PTHR43806:SF58">
    <property type="entry name" value="ALKALINE PROTEASE 1-RELATED"/>
    <property type="match status" value="1"/>
</dbReference>
<keyword evidence="2 5" id="KW-0645">Protease</keyword>
<evidence type="ECO:0008006" key="12">
    <source>
        <dbReference type="Google" id="ProtNLM"/>
    </source>
</evidence>
<dbReference type="InterPro" id="IPR036852">
    <property type="entry name" value="Peptidase_S8/S53_dom_sf"/>
</dbReference>
<dbReference type="Proteomes" id="UP000327013">
    <property type="component" value="Unassembled WGS sequence"/>
</dbReference>
<evidence type="ECO:0000256" key="6">
    <source>
        <dbReference type="RuleBase" id="RU003355"/>
    </source>
</evidence>
<dbReference type="AlphaFoldDB" id="A0A5N6L441"/>
<dbReference type="PROSITE" id="PS51892">
    <property type="entry name" value="SUBTILASE"/>
    <property type="match status" value="1"/>
</dbReference>
<evidence type="ECO:0000256" key="4">
    <source>
        <dbReference type="ARBA" id="ARBA00022825"/>
    </source>
</evidence>
<proteinExistence type="inferred from homology"/>
<dbReference type="Pfam" id="PF05922">
    <property type="entry name" value="Inhibitor_I9"/>
    <property type="match status" value="1"/>
</dbReference>
<dbReference type="GO" id="GO:0004252">
    <property type="term" value="F:serine-type endopeptidase activity"/>
    <property type="evidence" value="ECO:0007669"/>
    <property type="project" value="UniProtKB-UniRule"/>
</dbReference>
<feature type="signal peptide" evidence="7">
    <location>
        <begin position="1"/>
        <end position="15"/>
    </location>
</feature>
<name>A0A5N6L441_9ROSI</name>
<evidence type="ECO:0000259" key="8">
    <source>
        <dbReference type="Pfam" id="PF00082"/>
    </source>
</evidence>
<keyword evidence="7" id="KW-0732">Signal</keyword>
<evidence type="ECO:0000256" key="1">
    <source>
        <dbReference type="ARBA" id="ARBA00011073"/>
    </source>
</evidence>
<dbReference type="SUPFAM" id="SSF54897">
    <property type="entry name" value="Protease propeptides/inhibitors"/>
    <property type="match status" value="1"/>
</dbReference>
<evidence type="ECO:0000259" key="9">
    <source>
        <dbReference type="Pfam" id="PF05922"/>
    </source>
</evidence>
<feature type="active site" description="Charge relay system" evidence="5">
    <location>
        <position position="176"/>
    </location>
</feature>
<dbReference type="InterPro" id="IPR023828">
    <property type="entry name" value="Peptidase_S8_Ser-AS"/>
</dbReference>
<feature type="active site" description="Charge relay system" evidence="5">
    <location>
        <position position="145"/>
    </location>
</feature>
<evidence type="ECO:0000256" key="7">
    <source>
        <dbReference type="SAM" id="SignalP"/>
    </source>
</evidence>
<dbReference type="Gene3D" id="3.30.70.80">
    <property type="entry name" value="Peptidase S8 propeptide/proteinase inhibitor I9"/>
    <property type="match status" value="1"/>
</dbReference>
<dbReference type="InterPro" id="IPR037045">
    <property type="entry name" value="S8pro/Inhibitor_I9_sf"/>
</dbReference>
<dbReference type="Pfam" id="PF00082">
    <property type="entry name" value="Peptidase_S8"/>
    <property type="match status" value="1"/>
</dbReference>
<reference evidence="10 11" key="1">
    <citation type="submission" date="2019-06" db="EMBL/GenBank/DDBJ databases">
        <title>A chromosomal-level reference genome of Carpinus fangiana (Coryloideae, Betulaceae).</title>
        <authorList>
            <person name="Yang X."/>
            <person name="Wang Z."/>
            <person name="Zhang L."/>
            <person name="Hao G."/>
            <person name="Liu J."/>
            <person name="Yang Y."/>
        </authorList>
    </citation>
    <scope>NUCLEOTIDE SEQUENCE [LARGE SCALE GENOMIC DNA]</scope>
    <source>
        <strain evidence="10">Cfa_2016G</strain>
        <tissue evidence="10">Leaf</tissue>
    </source>
</reference>
<dbReference type="CDD" id="cd04077">
    <property type="entry name" value="Peptidases_S8_PCSK9_ProteinaseK_like"/>
    <property type="match status" value="1"/>
</dbReference>
<evidence type="ECO:0000256" key="2">
    <source>
        <dbReference type="ARBA" id="ARBA00022670"/>
    </source>
</evidence>
<dbReference type="InterPro" id="IPR023827">
    <property type="entry name" value="Peptidase_S8_Asp-AS"/>
</dbReference>
<dbReference type="InterPro" id="IPR050131">
    <property type="entry name" value="Peptidase_S8_subtilisin-like"/>
</dbReference>
<feature type="active site" description="Charge relay system" evidence="5">
    <location>
        <position position="331"/>
    </location>
</feature>
<gene>
    <name evidence="10" type="ORF">FH972_026488</name>
</gene>
<dbReference type="PRINTS" id="PR00723">
    <property type="entry name" value="SUBTILISIN"/>
</dbReference>
<comment type="similarity">
    <text evidence="1 5 6">Belongs to the peptidase S8 family.</text>
</comment>
<dbReference type="SUPFAM" id="SSF52743">
    <property type="entry name" value="Subtilisin-like"/>
    <property type="match status" value="1"/>
</dbReference>
<accession>A0A5N6L441</accession>
<dbReference type="InterPro" id="IPR034193">
    <property type="entry name" value="PCSK9_ProteinaseK-like"/>
</dbReference>
<dbReference type="OrthoDB" id="1898601at2759"/>
<dbReference type="Gene3D" id="3.40.50.200">
    <property type="entry name" value="Peptidase S8/S53 domain"/>
    <property type="match status" value="1"/>
</dbReference>
<dbReference type="PROSITE" id="PS00138">
    <property type="entry name" value="SUBTILASE_SER"/>
    <property type="match status" value="1"/>
</dbReference>
<comment type="caution">
    <text evidence="10">The sequence shown here is derived from an EMBL/GenBank/DDBJ whole genome shotgun (WGS) entry which is preliminary data.</text>
</comment>
<keyword evidence="4 5" id="KW-0720">Serine protease</keyword>
<evidence type="ECO:0000256" key="3">
    <source>
        <dbReference type="ARBA" id="ARBA00022801"/>
    </source>
</evidence>
<evidence type="ECO:0000313" key="11">
    <source>
        <dbReference type="Proteomes" id="UP000327013"/>
    </source>
</evidence>
<keyword evidence="3 5" id="KW-0378">Hydrolase</keyword>